<name>A2EV36_TRIV3</name>
<gene>
    <name evidence="1" type="ORF">TVAG_450590</name>
</gene>
<dbReference type="RefSeq" id="XP_001315709.1">
    <property type="nucleotide sequence ID" value="XM_001315674.1"/>
</dbReference>
<proteinExistence type="predicted"/>
<dbReference type="InParanoid" id="A2EV36"/>
<evidence type="ECO:0000313" key="1">
    <source>
        <dbReference type="EMBL" id="EAY03486.1"/>
    </source>
</evidence>
<organism evidence="1 2">
    <name type="scientific">Trichomonas vaginalis (strain ATCC PRA-98 / G3)</name>
    <dbReference type="NCBI Taxonomy" id="412133"/>
    <lineage>
        <taxon>Eukaryota</taxon>
        <taxon>Metamonada</taxon>
        <taxon>Parabasalia</taxon>
        <taxon>Trichomonadida</taxon>
        <taxon>Trichomonadidae</taxon>
        <taxon>Trichomonas</taxon>
    </lineage>
</organism>
<dbReference type="VEuPathDB" id="TrichDB:TVAG_450590"/>
<dbReference type="VEuPathDB" id="TrichDB:TVAGG3_0946260"/>
<protein>
    <submittedName>
        <fullName evidence="1">Uncharacterized protein</fullName>
    </submittedName>
</protein>
<reference evidence="1" key="2">
    <citation type="journal article" date="2007" name="Science">
        <title>Draft genome sequence of the sexually transmitted pathogen Trichomonas vaginalis.</title>
        <authorList>
            <person name="Carlton J.M."/>
            <person name="Hirt R.P."/>
            <person name="Silva J.C."/>
            <person name="Delcher A.L."/>
            <person name="Schatz M."/>
            <person name="Zhao Q."/>
            <person name="Wortman J.R."/>
            <person name="Bidwell S.L."/>
            <person name="Alsmark U.C.M."/>
            <person name="Besteiro S."/>
            <person name="Sicheritz-Ponten T."/>
            <person name="Noel C.J."/>
            <person name="Dacks J.B."/>
            <person name="Foster P.G."/>
            <person name="Simillion C."/>
            <person name="Van de Peer Y."/>
            <person name="Miranda-Saavedra D."/>
            <person name="Barton G.J."/>
            <person name="Westrop G.D."/>
            <person name="Mueller S."/>
            <person name="Dessi D."/>
            <person name="Fiori P.L."/>
            <person name="Ren Q."/>
            <person name="Paulsen I."/>
            <person name="Zhang H."/>
            <person name="Bastida-Corcuera F.D."/>
            <person name="Simoes-Barbosa A."/>
            <person name="Brown M.T."/>
            <person name="Hayes R.D."/>
            <person name="Mukherjee M."/>
            <person name="Okumura C.Y."/>
            <person name="Schneider R."/>
            <person name="Smith A.J."/>
            <person name="Vanacova S."/>
            <person name="Villalvazo M."/>
            <person name="Haas B.J."/>
            <person name="Pertea M."/>
            <person name="Feldblyum T.V."/>
            <person name="Utterback T.R."/>
            <person name="Shu C.L."/>
            <person name="Osoegawa K."/>
            <person name="de Jong P.J."/>
            <person name="Hrdy I."/>
            <person name="Horvathova L."/>
            <person name="Zubacova Z."/>
            <person name="Dolezal P."/>
            <person name="Malik S.B."/>
            <person name="Logsdon J.M. Jr."/>
            <person name="Henze K."/>
            <person name="Gupta A."/>
            <person name="Wang C.C."/>
            <person name="Dunne R.L."/>
            <person name="Upcroft J.A."/>
            <person name="Upcroft P."/>
            <person name="White O."/>
            <person name="Salzberg S.L."/>
            <person name="Tang P."/>
            <person name="Chiu C.-H."/>
            <person name="Lee Y.-S."/>
            <person name="Embley T.M."/>
            <person name="Coombs G.H."/>
            <person name="Mottram J.C."/>
            <person name="Tachezy J."/>
            <person name="Fraser-Liggett C.M."/>
            <person name="Johnson P.J."/>
        </authorList>
    </citation>
    <scope>NUCLEOTIDE SEQUENCE [LARGE SCALE GENOMIC DNA]</scope>
    <source>
        <strain evidence="1">G3</strain>
    </source>
</reference>
<dbReference type="SMR" id="A2EV36"/>
<dbReference type="Proteomes" id="UP000001542">
    <property type="component" value="Unassembled WGS sequence"/>
</dbReference>
<reference evidence="1" key="1">
    <citation type="submission" date="2006-10" db="EMBL/GenBank/DDBJ databases">
        <authorList>
            <person name="Amadeo P."/>
            <person name="Zhao Q."/>
            <person name="Wortman J."/>
            <person name="Fraser-Liggett C."/>
            <person name="Carlton J."/>
        </authorList>
    </citation>
    <scope>NUCLEOTIDE SEQUENCE</scope>
    <source>
        <strain evidence="1">G3</strain>
    </source>
</reference>
<dbReference type="AlphaFoldDB" id="A2EV36"/>
<sequence>MSKNEEVLKLLETLQEYERSMADIQSYMVDGYLDIAQTKKSSFGLIWSSVPVSEEARMVFRTNKEIDDQKELPLVPGVSEKDIEQIRSSFEKAIKQAIISAKILGQINEQIAKIEELQKTKSN</sequence>
<accession>A2EV36</accession>
<keyword evidence="2" id="KW-1185">Reference proteome</keyword>
<dbReference type="EMBL" id="DS113503">
    <property type="protein sequence ID" value="EAY03486.1"/>
    <property type="molecule type" value="Genomic_DNA"/>
</dbReference>
<dbReference type="OrthoDB" id="10448347at2759"/>
<dbReference type="KEGG" id="tva:4761331"/>
<evidence type="ECO:0000313" key="2">
    <source>
        <dbReference type="Proteomes" id="UP000001542"/>
    </source>
</evidence>